<evidence type="ECO:0000256" key="1">
    <source>
        <dbReference type="ARBA" id="ARBA00004370"/>
    </source>
</evidence>
<keyword evidence="4" id="KW-0732">Signal</keyword>
<dbReference type="AlphaFoldDB" id="A0AA51RWM4"/>
<dbReference type="GO" id="GO:0016787">
    <property type="term" value="F:hydrolase activity"/>
    <property type="evidence" value="ECO:0007669"/>
    <property type="project" value="UniProtKB-KW"/>
</dbReference>
<dbReference type="SUPFAM" id="SSF48452">
    <property type="entry name" value="TPR-like"/>
    <property type="match status" value="1"/>
</dbReference>
<evidence type="ECO:0000256" key="2">
    <source>
        <dbReference type="ARBA" id="ARBA00023136"/>
    </source>
</evidence>
<evidence type="ECO:0000259" key="5">
    <source>
        <dbReference type="Pfam" id="PF00144"/>
    </source>
</evidence>
<dbReference type="KEGG" id="plei:Q9312_08865"/>
<evidence type="ECO:0000256" key="3">
    <source>
        <dbReference type="PROSITE-ProRule" id="PRU00339"/>
    </source>
</evidence>
<dbReference type="InterPro" id="IPR012338">
    <property type="entry name" value="Beta-lactam/transpept-like"/>
</dbReference>
<reference evidence="6 7" key="1">
    <citation type="submission" date="2023-08" db="EMBL/GenBank/DDBJ databases">
        <title>Pleionea litopenaei sp. nov., isolated from stomach of juvenile Litopenaeus vannamei.</title>
        <authorList>
            <person name="Rho A.M."/>
            <person name="Hwang C.Y."/>
        </authorList>
    </citation>
    <scope>NUCLEOTIDE SEQUENCE [LARGE SCALE GENOMIC DNA]</scope>
    <source>
        <strain evidence="6 7">HL-JVS1</strain>
    </source>
</reference>
<dbReference type="PANTHER" id="PTHR46825:SF11">
    <property type="entry name" value="PENICILLIN-BINDING PROTEIN 4"/>
    <property type="match status" value="1"/>
</dbReference>
<dbReference type="RefSeq" id="WP_309204245.1">
    <property type="nucleotide sequence ID" value="NZ_CP133548.1"/>
</dbReference>
<feature type="domain" description="Beta-lactamase-related" evidence="5">
    <location>
        <begin position="47"/>
        <end position="351"/>
    </location>
</feature>
<evidence type="ECO:0000256" key="4">
    <source>
        <dbReference type="SAM" id="SignalP"/>
    </source>
</evidence>
<keyword evidence="6" id="KW-0378">Hydrolase</keyword>
<keyword evidence="3" id="KW-0802">TPR repeat</keyword>
<organism evidence="6 7">
    <name type="scientific">Pleionea litopenaei</name>
    <dbReference type="NCBI Taxonomy" id="3070815"/>
    <lineage>
        <taxon>Bacteria</taxon>
        <taxon>Pseudomonadati</taxon>
        <taxon>Pseudomonadota</taxon>
        <taxon>Gammaproteobacteria</taxon>
        <taxon>Oceanospirillales</taxon>
        <taxon>Pleioneaceae</taxon>
        <taxon>Pleionea</taxon>
    </lineage>
</organism>
<keyword evidence="2" id="KW-0472">Membrane</keyword>
<feature type="signal peptide" evidence="4">
    <location>
        <begin position="1"/>
        <end position="28"/>
    </location>
</feature>
<dbReference type="PROSITE" id="PS50005">
    <property type="entry name" value="TPR"/>
    <property type="match status" value="1"/>
</dbReference>
<dbReference type="InterPro" id="IPR019734">
    <property type="entry name" value="TPR_rpt"/>
</dbReference>
<dbReference type="PANTHER" id="PTHR46825">
    <property type="entry name" value="D-ALANYL-D-ALANINE-CARBOXYPEPTIDASE/ENDOPEPTIDASE AMPH"/>
    <property type="match status" value="1"/>
</dbReference>
<accession>A0AA51RWM4</accession>
<proteinExistence type="predicted"/>
<dbReference type="InterPro" id="IPR001466">
    <property type="entry name" value="Beta-lactam-related"/>
</dbReference>
<feature type="repeat" description="TPR" evidence="3">
    <location>
        <begin position="448"/>
        <end position="481"/>
    </location>
</feature>
<name>A0AA51RWM4_9GAMM</name>
<dbReference type="Proteomes" id="UP001239782">
    <property type="component" value="Chromosome"/>
</dbReference>
<feature type="chain" id="PRO_5041356915" evidence="4">
    <location>
        <begin position="29"/>
        <end position="499"/>
    </location>
</feature>
<dbReference type="EMBL" id="CP133548">
    <property type="protein sequence ID" value="WMS89011.1"/>
    <property type="molecule type" value="Genomic_DNA"/>
</dbReference>
<evidence type="ECO:0000313" key="6">
    <source>
        <dbReference type="EMBL" id="WMS89011.1"/>
    </source>
</evidence>
<dbReference type="GO" id="GO:0016020">
    <property type="term" value="C:membrane"/>
    <property type="evidence" value="ECO:0007669"/>
    <property type="project" value="UniProtKB-SubCell"/>
</dbReference>
<gene>
    <name evidence="6" type="ORF">Q9312_08865</name>
</gene>
<keyword evidence="7" id="KW-1185">Reference proteome</keyword>
<dbReference type="InterPro" id="IPR011990">
    <property type="entry name" value="TPR-like_helical_dom_sf"/>
</dbReference>
<comment type="subcellular location">
    <subcellularLocation>
        <location evidence="1">Membrane</location>
    </subcellularLocation>
</comment>
<dbReference type="Gene3D" id="3.40.710.10">
    <property type="entry name" value="DD-peptidase/beta-lactamase superfamily"/>
    <property type="match status" value="1"/>
</dbReference>
<dbReference type="Gene3D" id="1.25.40.10">
    <property type="entry name" value="Tetratricopeptide repeat domain"/>
    <property type="match status" value="1"/>
</dbReference>
<evidence type="ECO:0000313" key="7">
    <source>
        <dbReference type="Proteomes" id="UP001239782"/>
    </source>
</evidence>
<sequence length="499" mass="56720">MLSHVNKVYPFCYTLLLFFGSIAMQANASASVKADKIDKYLSQNIHRGVSASILVAQDNRILINKGYGLAEREAKLSNTPSTVFDIGSLTKQFTAAAILKLAEEDKLKLTDTLNTYFKELPNDKKQITIHQLLTHTAGFKEYPGRDFDLVSRDTYFQTVFSSKLQFTPGERYEYSNVGYSILSAVIEQVSETDYETFLNQAFFKPLQMTSTGYLLPDWNTLNLAHGYYEDFYDRGTSIERYRKNGVSPILVGNGGLQSTVSDLHKWLVALNGYDILSEKSIRLLTSKHVETPAQVDAFQSSTFYGYGWKIGATSYSKRVISHNGNNGTFRTSIVWRPNESVFIIFLSNTESKGTLWLAYEIDKMLAENDYLPEPVEPNPYRVIDEYIKKTKTVSSAQLLDHYQQATGDKIISSAVINRLARIYFHFNKHTDWALELLKLNVKMFPDDGNLWDSLGEGYLKVGQKKLALTSFKKSLKLAPDENCHWCNNAREKIRQLTIN</sequence>
<dbReference type="SUPFAM" id="SSF56601">
    <property type="entry name" value="beta-lactamase/transpeptidase-like"/>
    <property type="match status" value="1"/>
</dbReference>
<protein>
    <submittedName>
        <fullName evidence="6">Serine hydrolase</fullName>
    </submittedName>
</protein>
<dbReference type="Pfam" id="PF00144">
    <property type="entry name" value="Beta-lactamase"/>
    <property type="match status" value="1"/>
</dbReference>
<dbReference type="InterPro" id="IPR050491">
    <property type="entry name" value="AmpC-like"/>
</dbReference>